<sequence>MLSSNSSAPPPQQTEPSPSSQPRATRLLRGSSNHSDSIPDGYASPRRQLEKQQRLDHLPTSPPPVRPSQHQQHLQHKHVLSAPHPILSPSTEYHSGFTDEDAGFPHASIHRRQQSFPNLLPYSFRSRTPSPTRKQTPLSVEMPLTGDGRGGNGRVDSRGGLAGWLSGTAAASALGINVSREVTPDTTPTRLRRGVTASPSTAGPSSVPRTNNVTTTASRFISAISSRFAQTPTSHTLDDELYNLNVEAALFPPGSPTADRDPFSPAAFKNLQANATGLLIKLQNAYRERVVTIQELQAEKSAQREELEEAETRAQHLKMQLEGMAQKAQEQEKAMQQLVEELGAQRKARVEMEERFAREKALASGSITITNMSSEGSMVSEDLGVDDDDLRRQKWRKSGSSRSTVDDTDEEEEQSVESESIFSRSRSPTLPAHPTSSVNSSLAPPKPRNSTQQMSAFQKIFKGISGENDQESSANGCRNCKGKDASVAWDTVSLLRDENKHLKHRVAQLEVAVEGALDFVNGIGL</sequence>
<feature type="compositionally biased region" description="Polar residues" evidence="2">
    <location>
        <begin position="421"/>
        <end position="453"/>
    </location>
</feature>
<dbReference type="AlphaFoldDB" id="A0AAN6N7P7"/>
<comment type="caution">
    <text evidence="3">The sequence shown here is derived from an EMBL/GenBank/DDBJ whole genome shotgun (WGS) entry which is preliminary data.</text>
</comment>
<feature type="region of interest" description="Disordered" evidence="2">
    <location>
        <begin position="116"/>
        <end position="152"/>
    </location>
</feature>
<name>A0AAN6N7P7_9PEZI</name>
<feature type="compositionally biased region" description="Acidic residues" evidence="2">
    <location>
        <begin position="406"/>
        <end position="416"/>
    </location>
</feature>
<feature type="region of interest" description="Disordered" evidence="2">
    <location>
        <begin position="183"/>
        <end position="214"/>
    </location>
</feature>
<dbReference type="EMBL" id="MU853797">
    <property type="protein sequence ID" value="KAK3940365.1"/>
    <property type="molecule type" value="Genomic_DNA"/>
</dbReference>
<evidence type="ECO:0000256" key="1">
    <source>
        <dbReference type="SAM" id="Coils"/>
    </source>
</evidence>
<feature type="region of interest" description="Disordered" evidence="2">
    <location>
        <begin position="1"/>
        <end position="78"/>
    </location>
</feature>
<proteinExistence type="predicted"/>
<feature type="coiled-coil region" evidence="1">
    <location>
        <begin position="293"/>
        <end position="355"/>
    </location>
</feature>
<feature type="compositionally biased region" description="Polar residues" evidence="2">
    <location>
        <begin position="125"/>
        <end position="138"/>
    </location>
</feature>
<protein>
    <submittedName>
        <fullName evidence="3">Uncharacterized protein</fullName>
    </submittedName>
</protein>
<evidence type="ECO:0000313" key="4">
    <source>
        <dbReference type="Proteomes" id="UP001303473"/>
    </source>
</evidence>
<feature type="compositionally biased region" description="Basic and acidic residues" evidence="2">
    <location>
        <begin position="47"/>
        <end position="57"/>
    </location>
</feature>
<evidence type="ECO:0000256" key="2">
    <source>
        <dbReference type="SAM" id="MobiDB-lite"/>
    </source>
</evidence>
<organism evidence="3 4">
    <name type="scientific">Diplogelasinospora grovesii</name>
    <dbReference type="NCBI Taxonomy" id="303347"/>
    <lineage>
        <taxon>Eukaryota</taxon>
        <taxon>Fungi</taxon>
        <taxon>Dikarya</taxon>
        <taxon>Ascomycota</taxon>
        <taxon>Pezizomycotina</taxon>
        <taxon>Sordariomycetes</taxon>
        <taxon>Sordariomycetidae</taxon>
        <taxon>Sordariales</taxon>
        <taxon>Diplogelasinosporaceae</taxon>
        <taxon>Diplogelasinospora</taxon>
    </lineage>
</organism>
<keyword evidence="4" id="KW-1185">Reference proteome</keyword>
<feature type="compositionally biased region" description="Polar residues" evidence="2">
    <location>
        <begin position="197"/>
        <end position="214"/>
    </location>
</feature>
<accession>A0AAN6N7P7</accession>
<dbReference type="Proteomes" id="UP001303473">
    <property type="component" value="Unassembled WGS sequence"/>
</dbReference>
<reference evidence="4" key="1">
    <citation type="journal article" date="2023" name="Mol. Phylogenet. Evol.">
        <title>Genome-scale phylogeny and comparative genomics of the fungal order Sordariales.</title>
        <authorList>
            <person name="Hensen N."/>
            <person name="Bonometti L."/>
            <person name="Westerberg I."/>
            <person name="Brannstrom I.O."/>
            <person name="Guillou S."/>
            <person name="Cros-Aarteil S."/>
            <person name="Calhoun S."/>
            <person name="Haridas S."/>
            <person name="Kuo A."/>
            <person name="Mondo S."/>
            <person name="Pangilinan J."/>
            <person name="Riley R."/>
            <person name="LaButti K."/>
            <person name="Andreopoulos B."/>
            <person name="Lipzen A."/>
            <person name="Chen C."/>
            <person name="Yan M."/>
            <person name="Daum C."/>
            <person name="Ng V."/>
            <person name="Clum A."/>
            <person name="Steindorff A."/>
            <person name="Ohm R.A."/>
            <person name="Martin F."/>
            <person name="Silar P."/>
            <person name="Natvig D.O."/>
            <person name="Lalanne C."/>
            <person name="Gautier V."/>
            <person name="Ament-Velasquez S.L."/>
            <person name="Kruys A."/>
            <person name="Hutchinson M.I."/>
            <person name="Powell A.J."/>
            <person name="Barry K."/>
            <person name="Miller A.N."/>
            <person name="Grigoriev I.V."/>
            <person name="Debuchy R."/>
            <person name="Gladieux P."/>
            <person name="Hiltunen Thoren M."/>
            <person name="Johannesson H."/>
        </authorList>
    </citation>
    <scope>NUCLEOTIDE SEQUENCE [LARGE SCALE GENOMIC DNA]</scope>
    <source>
        <strain evidence="4">CBS 340.73</strain>
    </source>
</reference>
<feature type="region of interest" description="Disordered" evidence="2">
    <location>
        <begin position="394"/>
        <end position="453"/>
    </location>
</feature>
<gene>
    <name evidence="3" type="ORF">QBC46DRAFT_288544</name>
</gene>
<evidence type="ECO:0000313" key="3">
    <source>
        <dbReference type="EMBL" id="KAK3940365.1"/>
    </source>
</evidence>
<keyword evidence="1" id="KW-0175">Coiled coil</keyword>